<sequence>MSEAWPPPAVATGLTVEQLVFQDGEGVLYRQAFAPAESARLFAALHRETAWQQPVIVLYGRSINSPRLSAWHGDPDAVYRYSGLRLEPMPWTPTLLDMRERVEALAVARFNSVLLNLYRDGQDSMGWHSDDEPELGRNPVIASISLGAARRFLLQHKKRRLRLEWSLEDGDMLVLGGTTQHCWRHHVPKTRQPVGPRINLTFRWIHGPGKLSSCSDKPPSAILELSSS</sequence>
<protein>
    <submittedName>
        <fullName evidence="2">Alpha-ketoglutarate-dependent dioxygenase AlkB</fullName>
    </submittedName>
</protein>
<dbReference type="Proteomes" id="UP000760480">
    <property type="component" value="Unassembled WGS sequence"/>
</dbReference>
<dbReference type="SUPFAM" id="SSF51197">
    <property type="entry name" value="Clavaminate synthase-like"/>
    <property type="match status" value="1"/>
</dbReference>
<evidence type="ECO:0000313" key="3">
    <source>
        <dbReference type="Proteomes" id="UP000760480"/>
    </source>
</evidence>
<dbReference type="PROSITE" id="PS51471">
    <property type="entry name" value="FE2OG_OXY"/>
    <property type="match status" value="1"/>
</dbReference>
<dbReference type="GO" id="GO:0051213">
    <property type="term" value="F:dioxygenase activity"/>
    <property type="evidence" value="ECO:0007669"/>
    <property type="project" value="UniProtKB-KW"/>
</dbReference>
<proteinExistence type="predicted"/>
<keyword evidence="3" id="KW-1185">Reference proteome</keyword>
<dbReference type="InterPro" id="IPR037151">
    <property type="entry name" value="AlkB-like_sf"/>
</dbReference>
<dbReference type="InterPro" id="IPR032854">
    <property type="entry name" value="ALKBH3"/>
</dbReference>
<dbReference type="InterPro" id="IPR027450">
    <property type="entry name" value="AlkB-like"/>
</dbReference>
<organism evidence="2 3">
    <name type="scientific">Candidatus Competibacter phosphatis</name>
    <dbReference type="NCBI Taxonomy" id="221280"/>
    <lineage>
        <taxon>Bacteria</taxon>
        <taxon>Pseudomonadati</taxon>
        <taxon>Pseudomonadota</taxon>
        <taxon>Gammaproteobacteria</taxon>
        <taxon>Candidatus Competibacteraceae</taxon>
        <taxon>Candidatus Competibacter</taxon>
    </lineage>
</organism>
<dbReference type="InterPro" id="IPR005123">
    <property type="entry name" value="Oxoglu/Fe-dep_dioxygenase_dom"/>
</dbReference>
<keyword evidence="2" id="KW-0223">Dioxygenase</keyword>
<dbReference type="Pfam" id="PF13532">
    <property type="entry name" value="2OG-FeII_Oxy_2"/>
    <property type="match status" value="1"/>
</dbReference>
<feature type="domain" description="Fe2OG dioxygenase" evidence="1">
    <location>
        <begin position="109"/>
        <end position="206"/>
    </location>
</feature>
<evidence type="ECO:0000259" key="1">
    <source>
        <dbReference type="PROSITE" id="PS51471"/>
    </source>
</evidence>
<dbReference type="EMBL" id="SPMZ01000032">
    <property type="protein sequence ID" value="NMQ19832.1"/>
    <property type="molecule type" value="Genomic_DNA"/>
</dbReference>
<dbReference type="PANTHER" id="PTHR31212:SF4">
    <property type="entry name" value="ALPHA-KETOGLUTARATE-DEPENDENT DIOXYGENASE ALKB HOMOLOG 3"/>
    <property type="match status" value="1"/>
</dbReference>
<comment type="caution">
    <text evidence="2">The sequence shown here is derived from an EMBL/GenBank/DDBJ whole genome shotgun (WGS) entry which is preliminary data.</text>
</comment>
<reference evidence="2 3" key="1">
    <citation type="submission" date="2019-03" db="EMBL/GenBank/DDBJ databases">
        <title>Metabolic reconstructions from genomes of highly enriched 'Candidatus Accumulibacter' and 'Candidatus Competibacter' bioreactor populations.</title>
        <authorList>
            <person name="Annavajhala M.K."/>
            <person name="Welles L."/>
            <person name="Abbas B."/>
            <person name="Sorokin D."/>
            <person name="Park H."/>
            <person name="Van Loosdrecht M."/>
            <person name="Chandran K."/>
        </authorList>
    </citation>
    <scope>NUCLEOTIDE SEQUENCE [LARGE SCALE GENOMIC DNA]</scope>
    <source>
        <strain evidence="2 3">SBR_G</strain>
    </source>
</reference>
<evidence type="ECO:0000313" key="2">
    <source>
        <dbReference type="EMBL" id="NMQ19832.1"/>
    </source>
</evidence>
<accession>A0ABX1TM94</accession>
<name>A0ABX1TM94_9GAMM</name>
<dbReference type="PANTHER" id="PTHR31212">
    <property type="entry name" value="ALPHA-KETOGLUTARATE-DEPENDENT DIOXYGENASE ALKB HOMOLOG 3"/>
    <property type="match status" value="1"/>
</dbReference>
<dbReference type="Gene3D" id="2.60.120.590">
    <property type="entry name" value="Alpha-ketoglutarate-dependent dioxygenase AlkB-like"/>
    <property type="match status" value="1"/>
</dbReference>
<dbReference type="RefSeq" id="WP_169249097.1">
    <property type="nucleotide sequence ID" value="NZ_SPMZ01000032.1"/>
</dbReference>
<gene>
    <name evidence="2" type="ORF">E4P82_11860</name>
</gene>
<keyword evidence="2" id="KW-0560">Oxidoreductase</keyword>